<organism evidence="1 2">
    <name type="scientific">Caerostris darwini</name>
    <dbReference type="NCBI Taxonomy" id="1538125"/>
    <lineage>
        <taxon>Eukaryota</taxon>
        <taxon>Metazoa</taxon>
        <taxon>Ecdysozoa</taxon>
        <taxon>Arthropoda</taxon>
        <taxon>Chelicerata</taxon>
        <taxon>Arachnida</taxon>
        <taxon>Araneae</taxon>
        <taxon>Araneomorphae</taxon>
        <taxon>Entelegynae</taxon>
        <taxon>Araneoidea</taxon>
        <taxon>Araneidae</taxon>
        <taxon>Caerostris</taxon>
    </lineage>
</organism>
<gene>
    <name evidence="1" type="ORF">CDAR_190481</name>
</gene>
<reference evidence="1 2" key="1">
    <citation type="submission" date="2021-06" db="EMBL/GenBank/DDBJ databases">
        <title>Caerostris darwini draft genome.</title>
        <authorList>
            <person name="Kono N."/>
            <person name="Arakawa K."/>
        </authorList>
    </citation>
    <scope>NUCLEOTIDE SEQUENCE [LARGE SCALE GENOMIC DNA]</scope>
</reference>
<dbReference type="Proteomes" id="UP001054837">
    <property type="component" value="Unassembled WGS sequence"/>
</dbReference>
<accession>A0AAV4MN41</accession>
<evidence type="ECO:0000313" key="1">
    <source>
        <dbReference type="EMBL" id="GIX73384.1"/>
    </source>
</evidence>
<name>A0AAV4MN41_9ARAC</name>
<evidence type="ECO:0000313" key="2">
    <source>
        <dbReference type="Proteomes" id="UP001054837"/>
    </source>
</evidence>
<keyword evidence="2" id="KW-1185">Reference proteome</keyword>
<protein>
    <submittedName>
        <fullName evidence="1">Uncharacterized protein</fullName>
    </submittedName>
</protein>
<dbReference type="AlphaFoldDB" id="A0AAV4MN41"/>
<sequence>MRGCERSIIVSKYFVGRNDKIALNNLQHTLFGIRALLSYYLSMDMPHSNIPSTSPTRQNANYFPQSYKCHLEVSHSGNRCHICIERIAYPHCPESWRDGKRIPCGFHRNHLSTNM</sequence>
<proteinExistence type="predicted"/>
<comment type="caution">
    <text evidence="1">The sequence shown here is derived from an EMBL/GenBank/DDBJ whole genome shotgun (WGS) entry which is preliminary data.</text>
</comment>
<dbReference type="EMBL" id="BPLQ01000599">
    <property type="protein sequence ID" value="GIX73384.1"/>
    <property type="molecule type" value="Genomic_DNA"/>
</dbReference>